<protein>
    <submittedName>
        <fullName evidence="3">Uncharacterized protein</fullName>
    </submittedName>
</protein>
<name>A0A0A2DIA7_9CORY</name>
<proteinExistence type="predicted"/>
<feature type="transmembrane region" description="Helical" evidence="2">
    <location>
        <begin position="98"/>
        <end position="129"/>
    </location>
</feature>
<dbReference type="EMBL" id="JRVJ01000004">
    <property type="protein sequence ID" value="KGM18920.1"/>
    <property type="molecule type" value="Genomic_DNA"/>
</dbReference>
<keyword evidence="4" id="KW-1185">Reference proteome</keyword>
<dbReference type="GeneID" id="300553563"/>
<keyword evidence="2" id="KW-0472">Membrane</keyword>
<evidence type="ECO:0000313" key="4">
    <source>
        <dbReference type="Proteomes" id="UP000030145"/>
    </source>
</evidence>
<dbReference type="RefSeq" id="WP_035113682.1">
    <property type="nucleotide sequence ID" value="NZ_CP047046.1"/>
</dbReference>
<keyword evidence="2" id="KW-0812">Transmembrane</keyword>
<feature type="compositionally biased region" description="Low complexity" evidence="1">
    <location>
        <begin position="279"/>
        <end position="298"/>
    </location>
</feature>
<feature type="compositionally biased region" description="Polar residues" evidence="1">
    <location>
        <begin position="148"/>
        <end position="161"/>
    </location>
</feature>
<keyword evidence="2" id="KW-1133">Transmembrane helix</keyword>
<organism evidence="3 4">
    <name type="scientific">Corynebacterium auriscanis</name>
    <dbReference type="NCBI Taxonomy" id="99807"/>
    <lineage>
        <taxon>Bacteria</taxon>
        <taxon>Bacillati</taxon>
        <taxon>Actinomycetota</taxon>
        <taxon>Actinomycetes</taxon>
        <taxon>Mycobacteriales</taxon>
        <taxon>Corynebacteriaceae</taxon>
        <taxon>Corynebacterium</taxon>
    </lineage>
</organism>
<comment type="caution">
    <text evidence="3">The sequence shown here is derived from an EMBL/GenBank/DDBJ whole genome shotgun (WGS) entry which is preliminary data.</text>
</comment>
<feature type="compositionally biased region" description="Basic and acidic residues" evidence="1">
    <location>
        <begin position="202"/>
        <end position="221"/>
    </location>
</feature>
<feature type="region of interest" description="Disordered" evidence="1">
    <location>
        <begin position="137"/>
        <end position="317"/>
    </location>
</feature>
<evidence type="ECO:0000256" key="2">
    <source>
        <dbReference type="SAM" id="Phobius"/>
    </source>
</evidence>
<evidence type="ECO:0000256" key="1">
    <source>
        <dbReference type="SAM" id="MobiDB-lite"/>
    </source>
</evidence>
<sequence length="317" mass="32962">MTHNDDFHGTGDDFVEIQAVDRIVDALGRGENVFEQGHCDPLYELLARARSEADTSIPPAPQLDTSDIDGDAPEETVVPIAGAAAAKNKRRWKRRAHVAAAGGASMTTLLIAGGVAAAIAVGGLGYAAYQHSQPVTGHKITQAGPDSDVTSEQTSPQATNGSGQGTNGASGSPNSGKADREGQGAPAMRDRKHHKESPSPTKSRESEVNPTESRTDAEKLSDGLNQALEDPRVTRLPGYTPPPAVAQKMREKDGGEHPAYGEFTEPEIPGLNAPMLGGSPTSTSKTPTDTSTPKSMTQPPAPAPVPAPGQQHPPRGS</sequence>
<gene>
    <name evidence="3" type="ORF">MA47_04825</name>
</gene>
<evidence type="ECO:0000313" key="3">
    <source>
        <dbReference type="EMBL" id="KGM18920.1"/>
    </source>
</evidence>
<accession>A0A0A2DIA7</accession>
<reference evidence="3 4" key="1">
    <citation type="submission" date="2014-10" db="EMBL/GenBank/DDBJ databases">
        <title>Whole Genome sequence of Corynebacterium auriscanis strain CIP 106629.</title>
        <authorList>
            <person name="Hassan S.S."/>
            <person name="Jamal S.B."/>
            <person name="Tiwari S."/>
            <person name="Oliveira L.D.C."/>
            <person name="Souza F."/>
            <person name="Mariano D.C."/>
            <person name="Almeida S."/>
            <person name="Dorella F."/>
            <person name="Pereira F."/>
            <person name="Carvalho A."/>
            <person name="Leal C.A."/>
            <person name="Soares S.D.C."/>
            <person name="Figueiredo H.C."/>
            <person name="Silva A."/>
            <person name="Azevedo V.A."/>
        </authorList>
    </citation>
    <scope>NUCLEOTIDE SEQUENCE [LARGE SCALE GENOMIC DNA]</scope>
    <source>
        <strain evidence="3 4">CIP 106629</strain>
    </source>
</reference>
<dbReference type="AlphaFoldDB" id="A0A0A2DIA7"/>
<dbReference type="Proteomes" id="UP000030145">
    <property type="component" value="Unassembled WGS sequence"/>
</dbReference>
<feature type="compositionally biased region" description="Low complexity" evidence="1">
    <location>
        <begin position="308"/>
        <end position="317"/>
    </location>
</feature>